<evidence type="ECO:0000259" key="4">
    <source>
        <dbReference type="Pfam" id="PF00085"/>
    </source>
</evidence>
<reference evidence="6" key="1">
    <citation type="journal article" date="2020" name="J. Eukaryot. Microbiol.">
        <title>De novo Sequencing, Assembly and Annotation of the Transcriptome for the Free-Living Testate Amoeba Arcella intermedia.</title>
        <authorList>
            <person name="Ribeiro G.M."/>
            <person name="Porfirio-Sousa A.L."/>
            <person name="Maurer-Alcala X.X."/>
            <person name="Katz L.A."/>
            <person name="Lahr D.J.G."/>
        </authorList>
    </citation>
    <scope>NUCLEOTIDE SEQUENCE</scope>
</reference>
<dbReference type="GO" id="GO:0006879">
    <property type="term" value="P:intracellular iron ion homeostasis"/>
    <property type="evidence" value="ECO:0007669"/>
    <property type="project" value="TreeGrafter"/>
</dbReference>
<accession>A0A6B2LHW8</accession>
<dbReference type="InterPro" id="IPR013766">
    <property type="entry name" value="Thioredoxin_domain"/>
</dbReference>
<evidence type="ECO:0000256" key="2">
    <source>
        <dbReference type="ARBA" id="ARBA00023004"/>
    </source>
</evidence>
<dbReference type="FunFam" id="3.40.30.10:FF:000012">
    <property type="entry name" value="Monothiol glutaredoxin"/>
    <property type="match status" value="1"/>
</dbReference>
<dbReference type="InterPro" id="IPR033658">
    <property type="entry name" value="GRX_PICOT-like"/>
</dbReference>
<dbReference type="NCBIfam" id="TIGR00365">
    <property type="entry name" value="Grx4 family monothiol glutaredoxin"/>
    <property type="match status" value="1"/>
</dbReference>
<dbReference type="Gene3D" id="3.40.30.10">
    <property type="entry name" value="Glutaredoxin"/>
    <property type="match status" value="2"/>
</dbReference>
<proteinExistence type="predicted"/>
<dbReference type="PANTHER" id="PTHR10293">
    <property type="entry name" value="GLUTAREDOXIN FAMILY MEMBER"/>
    <property type="match status" value="1"/>
</dbReference>
<dbReference type="InterPro" id="IPR004480">
    <property type="entry name" value="Monothiol_GRX-rel"/>
</dbReference>
<dbReference type="Pfam" id="PF00085">
    <property type="entry name" value="Thioredoxin"/>
    <property type="match status" value="1"/>
</dbReference>
<keyword evidence="3" id="KW-0411">Iron-sulfur</keyword>
<keyword evidence="2" id="KW-0408">Iron</keyword>
<dbReference type="GO" id="GO:0051536">
    <property type="term" value="F:iron-sulfur cluster binding"/>
    <property type="evidence" value="ECO:0007669"/>
    <property type="project" value="UniProtKB-KW"/>
</dbReference>
<feature type="domain" description="Glutaredoxin" evidence="5">
    <location>
        <begin position="122"/>
        <end position="186"/>
    </location>
</feature>
<organism evidence="6">
    <name type="scientific">Arcella intermedia</name>
    <dbReference type="NCBI Taxonomy" id="1963864"/>
    <lineage>
        <taxon>Eukaryota</taxon>
        <taxon>Amoebozoa</taxon>
        <taxon>Tubulinea</taxon>
        <taxon>Elardia</taxon>
        <taxon>Arcellinida</taxon>
        <taxon>Sphaerothecina</taxon>
        <taxon>Arcellidae</taxon>
        <taxon>Arcella</taxon>
    </lineage>
</organism>
<name>A0A6B2LHW8_9EUKA</name>
<evidence type="ECO:0000256" key="1">
    <source>
        <dbReference type="ARBA" id="ARBA00022723"/>
    </source>
</evidence>
<keyword evidence="1" id="KW-0479">Metal-binding</keyword>
<dbReference type="SUPFAM" id="SSF52833">
    <property type="entry name" value="Thioredoxin-like"/>
    <property type="match status" value="2"/>
</dbReference>
<feature type="domain" description="Thioredoxin" evidence="4">
    <location>
        <begin position="11"/>
        <end position="87"/>
    </location>
</feature>
<dbReference type="GO" id="GO:0046872">
    <property type="term" value="F:metal ion binding"/>
    <property type="evidence" value="ECO:0007669"/>
    <property type="project" value="UniProtKB-KW"/>
</dbReference>
<dbReference type="GO" id="GO:0005829">
    <property type="term" value="C:cytosol"/>
    <property type="evidence" value="ECO:0007669"/>
    <property type="project" value="TreeGrafter"/>
</dbReference>
<dbReference type="PROSITE" id="PS51354">
    <property type="entry name" value="GLUTAREDOXIN_2"/>
    <property type="match status" value="1"/>
</dbReference>
<dbReference type="CDD" id="cd03028">
    <property type="entry name" value="GRX_PICOT_like"/>
    <property type="match status" value="1"/>
</dbReference>
<dbReference type="AlphaFoldDB" id="A0A6B2LHW8"/>
<dbReference type="Pfam" id="PF00462">
    <property type="entry name" value="Glutaredoxin"/>
    <property type="match status" value="1"/>
</dbReference>
<evidence type="ECO:0000313" key="6">
    <source>
        <dbReference type="EMBL" id="NDV36699.1"/>
    </source>
</evidence>
<protein>
    <submittedName>
        <fullName evidence="6">Uncharacterized protein</fullName>
    </submittedName>
</protein>
<dbReference type="EMBL" id="GIBP01007730">
    <property type="protein sequence ID" value="NDV36699.1"/>
    <property type="molecule type" value="Transcribed_RNA"/>
</dbReference>
<sequence>MPAYQKGLLGISFWASWSKPSIQINGVIEQLQKQYPAITFVKVEAEEVGEITQKFQVDAVPAVVFLKDGAAVHTLKGANPPELTKYVVSLGQSEGTPTPQPAPAQPEDLNERLKKLINSAKVMAFIKGTPAAPQCGFSSKFCAILKEQGITFSTFNILSDPQVREGLKKYSNWPTFPQLYINGELVGGLDIVKELVEQGELKQMVQ</sequence>
<dbReference type="InterPro" id="IPR002109">
    <property type="entry name" value="Glutaredoxin"/>
</dbReference>
<dbReference type="PANTHER" id="PTHR10293:SF73">
    <property type="entry name" value="GLUTAREDOXIN-3"/>
    <property type="match status" value="1"/>
</dbReference>
<dbReference type="GO" id="GO:0005634">
    <property type="term" value="C:nucleus"/>
    <property type="evidence" value="ECO:0007669"/>
    <property type="project" value="TreeGrafter"/>
</dbReference>
<dbReference type="InterPro" id="IPR036249">
    <property type="entry name" value="Thioredoxin-like_sf"/>
</dbReference>
<evidence type="ECO:0000259" key="5">
    <source>
        <dbReference type="Pfam" id="PF00462"/>
    </source>
</evidence>
<evidence type="ECO:0000256" key="3">
    <source>
        <dbReference type="ARBA" id="ARBA00023014"/>
    </source>
</evidence>